<name>A0A6N1NPY7_9VIRU</name>
<sequence>MSRKSEIKFTPITFGKNIIKTVPKVINTKPAIDAHEVKNDTTVAPTVTKLQQASVTLKDCNTVLCNVDTSTSWDLNVTHTGPEANPDGTDTSIIIWDINATKTVDPNVKPLLYVNGFLNICNTGQGPAYIGNIVINLQTRVGKNWVTYSSDIADTTNGNNATSAKICSSASSEGKSTFTKNAFSGTINLTDVTNNTLFNIVPQFTLDANQCVNLFYTATFISSGLNVGQEVRVEVIVTFANAGARGGSGASCINLDINGNGFIDLVEAFVRSVPCRTSSIVPIVEKCNESVLLRNSIGTEDGTILNRSSTVGNGSGSEIITESVTRSVAITVPNTPGRYVNTAEIISSGSHVVLNGTLDPITGLPSFSHTFVCCPEIHLTVPDVVDVSGFGGIGDPEIGEYCTYTQGGWGSTPNGNNPGTILNNNFALVYPTGTFIGLLSDKYVKFTSAEQVRLFLPQGGTAGILTKNYDAIINIMTTSAGVLGGQTLALQLNVDFGDAGIIGNDFPLPSFGDLILTNLEFSELGLGYTQFNGVNVRTVLAIVNEYLSKGISPTAVNRGINIPNAAYLNNLVTLLNESFDNCNMSLFAVEHLKTTADDIIFE</sequence>
<organism evidence="1">
    <name type="scientific">Tupanvirus soda lake</name>
    <dbReference type="NCBI Taxonomy" id="2126985"/>
    <lineage>
        <taxon>Viruses</taxon>
        <taxon>Varidnaviria</taxon>
        <taxon>Bamfordvirae</taxon>
        <taxon>Nucleocytoviricota</taxon>
        <taxon>Megaviricetes</taxon>
        <taxon>Imitervirales</taxon>
        <taxon>Mimiviridae</taxon>
        <taxon>Megamimivirinae</taxon>
        <taxon>Tupanvirus</taxon>
        <taxon>Tupanvirus salinum</taxon>
    </lineage>
</organism>
<dbReference type="RefSeq" id="YP_010782563.1">
    <property type="nucleotide sequence ID" value="NC_075039.1"/>
</dbReference>
<dbReference type="EMBL" id="KY523104">
    <property type="protein sequence ID" value="QKU35880.1"/>
    <property type="molecule type" value="Genomic_DNA"/>
</dbReference>
<proteinExistence type="predicted"/>
<reference evidence="1" key="2">
    <citation type="journal article" date="2018" name="Nat. Commun.">
        <title>Tailed giant Tupanvirus possesses the most complete translational apparatus of the known virosphere.</title>
        <authorList>
            <person name="Abrahao J."/>
            <person name="Silva L."/>
            <person name="Silva L.S."/>
            <person name="Khalil J.Y.B."/>
            <person name="Rodrigues R."/>
            <person name="Arantes T."/>
            <person name="Assis F."/>
            <person name="Boratto P."/>
            <person name="Andrade M."/>
            <person name="Kroon E.G."/>
            <person name="Ribeiro B."/>
            <person name="Bergier I."/>
            <person name="Seligmann H."/>
            <person name="Ghigo E."/>
            <person name="Colson P."/>
            <person name="Levasseur A."/>
            <person name="Kroemer G."/>
            <person name="Raoult D."/>
            <person name="La Scola B."/>
        </authorList>
    </citation>
    <scope>NUCLEOTIDE SEQUENCE [LARGE SCALE GENOMIC DNA]</scope>
    <source>
        <strain evidence="1">Soda lake</strain>
    </source>
</reference>
<evidence type="ECO:0000313" key="1">
    <source>
        <dbReference type="EMBL" id="QKU35880.1"/>
    </source>
</evidence>
<dbReference type="KEGG" id="vg:80519327"/>
<dbReference type="GeneID" id="80519327"/>
<accession>A0A6N1NPY7</accession>
<protein>
    <submittedName>
        <fullName evidence="1">Ig family protein</fullName>
    </submittedName>
</protein>
<reference evidence="1" key="1">
    <citation type="submission" date="2017-01" db="EMBL/GenBank/DDBJ databases">
        <authorList>
            <person name="Assis F.L."/>
            <person name="Abrahao J.S."/>
            <person name="Silva L."/>
            <person name="Khalil J.B."/>
            <person name="Rodrigues R."/>
            <person name="Silva L.S."/>
            <person name="Arantes T."/>
            <person name="Boratto P."/>
            <person name="Andrade M."/>
            <person name="Kroon E.G."/>
            <person name="Ribeiro B."/>
            <person name="Bergier I."/>
            <person name="Seligmann H."/>
            <person name="Ghigo E."/>
            <person name="Colson P."/>
            <person name="Levasseur A."/>
            <person name="Raoult D."/>
            <person name="Scola B.L."/>
        </authorList>
    </citation>
    <scope>NUCLEOTIDE SEQUENCE</scope>
    <source>
        <strain evidence="1">Soda lake</strain>
    </source>
</reference>